<comment type="caution">
    <text evidence="2">The sequence shown here is derived from an EMBL/GenBank/DDBJ whole genome shotgun (WGS) entry which is preliminary data.</text>
</comment>
<organism evidence="2 3">
    <name type="scientific">Porites lobata</name>
    <dbReference type="NCBI Taxonomy" id="104759"/>
    <lineage>
        <taxon>Eukaryota</taxon>
        <taxon>Metazoa</taxon>
        <taxon>Cnidaria</taxon>
        <taxon>Anthozoa</taxon>
        <taxon>Hexacorallia</taxon>
        <taxon>Scleractinia</taxon>
        <taxon>Fungiina</taxon>
        <taxon>Poritidae</taxon>
        <taxon>Porites</taxon>
    </lineage>
</organism>
<sequence>MSCEATKCSKDLRRDYYGLAYHGLREEHFELVHRVKNLESAKEDMSEEEGKEYKKLQSYQKDRQRQVEALDKVWRRLFSPIDRLPKTTASDPTGSKSRGRKKLMLKKRS</sequence>
<feature type="compositionally biased region" description="Basic and acidic residues" evidence="1">
    <location>
        <begin position="51"/>
        <end position="61"/>
    </location>
</feature>
<feature type="region of interest" description="Disordered" evidence="1">
    <location>
        <begin position="41"/>
        <end position="61"/>
    </location>
</feature>
<name>A0ABN8P875_9CNID</name>
<evidence type="ECO:0000313" key="3">
    <source>
        <dbReference type="Proteomes" id="UP001159405"/>
    </source>
</evidence>
<dbReference type="Proteomes" id="UP001159405">
    <property type="component" value="Unassembled WGS sequence"/>
</dbReference>
<accession>A0ABN8P875</accession>
<gene>
    <name evidence="2" type="ORF">PLOB_00036998</name>
</gene>
<protein>
    <submittedName>
        <fullName evidence="2">Uncharacterized protein</fullName>
    </submittedName>
</protein>
<proteinExistence type="predicted"/>
<feature type="compositionally biased region" description="Polar residues" evidence="1">
    <location>
        <begin position="87"/>
        <end position="96"/>
    </location>
</feature>
<keyword evidence="3" id="KW-1185">Reference proteome</keyword>
<dbReference type="EMBL" id="CALNXK010000053">
    <property type="protein sequence ID" value="CAH3133696.1"/>
    <property type="molecule type" value="Genomic_DNA"/>
</dbReference>
<evidence type="ECO:0000256" key="1">
    <source>
        <dbReference type="SAM" id="MobiDB-lite"/>
    </source>
</evidence>
<feature type="compositionally biased region" description="Basic residues" evidence="1">
    <location>
        <begin position="97"/>
        <end position="109"/>
    </location>
</feature>
<reference evidence="2 3" key="1">
    <citation type="submission" date="2022-05" db="EMBL/GenBank/DDBJ databases">
        <authorList>
            <consortium name="Genoscope - CEA"/>
            <person name="William W."/>
        </authorList>
    </citation>
    <scope>NUCLEOTIDE SEQUENCE [LARGE SCALE GENOMIC DNA]</scope>
</reference>
<feature type="region of interest" description="Disordered" evidence="1">
    <location>
        <begin position="83"/>
        <end position="109"/>
    </location>
</feature>
<evidence type="ECO:0000313" key="2">
    <source>
        <dbReference type="EMBL" id="CAH3133696.1"/>
    </source>
</evidence>